<proteinExistence type="inferred from homology"/>
<dbReference type="GO" id="GO:0102682">
    <property type="term" value="F:cytokinin riboside 5'-monophosphate phosphoribohydrolase activity"/>
    <property type="evidence" value="ECO:0007669"/>
    <property type="project" value="RHEA"/>
</dbReference>
<dbReference type="PANTHER" id="PTHR31223:SF70">
    <property type="entry name" value="LOG FAMILY PROTEIN YJL055W"/>
    <property type="match status" value="1"/>
</dbReference>
<evidence type="ECO:0000256" key="1">
    <source>
        <dbReference type="ARBA" id="ARBA00006763"/>
    </source>
</evidence>
<dbReference type="SUPFAM" id="SSF102405">
    <property type="entry name" value="MCP/YpsA-like"/>
    <property type="match status" value="1"/>
</dbReference>
<dbReference type="RefSeq" id="WP_165960588.1">
    <property type="nucleotide sequence ID" value="NZ_SLWS01000005.1"/>
</dbReference>
<accession>A0A4R2JN69</accession>
<keyword evidence="4" id="KW-1185">Reference proteome</keyword>
<sequence length="179" mass="19014">MRVCVFCGSATGTGTRYMDAAADLGRLLASRGITLVYGGARVGSMGALADAAMAAGGKVIGVIPAGLFSQETPHTDLTELHVVDTMHERKAKMAELADGFLALPGGIGTLEELFEVWTWAHLGIHDKPIGLVDLDGFYRPLVTMADHMVAEGFLKPATRSMIEISDDPAILLDKFARVN</sequence>
<keyword evidence="2" id="KW-0203">Cytokinin biosynthesis</keyword>
<comment type="catalytic activity">
    <reaction evidence="2">
        <text>9-ribosyl-trans-zeatin 5'-phosphate + H2O = trans-zeatin + D-ribose 5-phosphate</text>
        <dbReference type="Rhea" id="RHEA:48564"/>
        <dbReference type="ChEBI" id="CHEBI:15377"/>
        <dbReference type="ChEBI" id="CHEBI:16522"/>
        <dbReference type="ChEBI" id="CHEBI:78346"/>
        <dbReference type="ChEBI" id="CHEBI:87947"/>
        <dbReference type="EC" id="3.2.2.n1"/>
    </reaction>
</comment>
<dbReference type="Proteomes" id="UP000295680">
    <property type="component" value="Unassembled WGS sequence"/>
</dbReference>
<dbReference type="GO" id="GO:0009691">
    <property type="term" value="P:cytokinin biosynthetic process"/>
    <property type="evidence" value="ECO:0007669"/>
    <property type="project" value="UniProtKB-UniRule"/>
</dbReference>
<protein>
    <recommendedName>
        <fullName evidence="2">Cytokinin riboside 5'-monophosphate phosphoribohydrolase</fullName>
        <ecNumber evidence="2">3.2.2.n1</ecNumber>
    </recommendedName>
</protein>
<gene>
    <name evidence="3" type="ORF">EV192_105657</name>
</gene>
<name>A0A4R2JN69_9PSEU</name>
<dbReference type="InterPro" id="IPR005269">
    <property type="entry name" value="LOG"/>
</dbReference>
<dbReference type="InterPro" id="IPR031100">
    <property type="entry name" value="LOG_fam"/>
</dbReference>
<organism evidence="3 4">
    <name type="scientific">Actinocrispum wychmicini</name>
    <dbReference type="NCBI Taxonomy" id="1213861"/>
    <lineage>
        <taxon>Bacteria</taxon>
        <taxon>Bacillati</taxon>
        <taxon>Actinomycetota</taxon>
        <taxon>Actinomycetes</taxon>
        <taxon>Pseudonocardiales</taxon>
        <taxon>Pseudonocardiaceae</taxon>
        <taxon>Actinocrispum</taxon>
    </lineage>
</organism>
<evidence type="ECO:0000313" key="4">
    <source>
        <dbReference type="Proteomes" id="UP000295680"/>
    </source>
</evidence>
<evidence type="ECO:0000313" key="3">
    <source>
        <dbReference type="EMBL" id="TCO58586.1"/>
    </source>
</evidence>
<comment type="catalytic activity">
    <reaction evidence="2">
        <text>N(6)-(dimethylallyl)adenosine 5'-phosphate + H2O = N(6)-dimethylallyladenine + D-ribose 5-phosphate</text>
        <dbReference type="Rhea" id="RHEA:48560"/>
        <dbReference type="ChEBI" id="CHEBI:15377"/>
        <dbReference type="ChEBI" id="CHEBI:17660"/>
        <dbReference type="ChEBI" id="CHEBI:57526"/>
        <dbReference type="ChEBI" id="CHEBI:78346"/>
        <dbReference type="EC" id="3.2.2.n1"/>
    </reaction>
</comment>
<comment type="similarity">
    <text evidence="1 2">Belongs to the LOG family.</text>
</comment>
<comment type="caution">
    <text evidence="3">The sequence shown here is derived from an EMBL/GenBank/DDBJ whole genome shotgun (WGS) entry which is preliminary data.</text>
</comment>
<keyword evidence="2" id="KW-0378">Hydrolase</keyword>
<dbReference type="Gene3D" id="3.40.50.450">
    <property type="match status" value="1"/>
</dbReference>
<reference evidence="3 4" key="1">
    <citation type="submission" date="2019-03" db="EMBL/GenBank/DDBJ databases">
        <title>Genomic Encyclopedia of Type Strains, Phase IV (KMG-IV): sequencing the most valuable type-strain genomes for metagenomic binning, comparative biology and taxonomic classification.</title>
        <authorList>
            <person name="Goeker M."/>
        </authorList>
    </citation>
    <scope>NUCLEOTIDE SEQUENCE [LARGE SCALE GENOMIC DNA]</scope>
    <source>
        <strain evidence="3 4">DSM 45934</strain>
    </source>
</reference>
<dbReference type="GO" id="GO:0005829">
    <property type="term" value="C:cytosol"/>
    <property type="evidence" value="ECO:0007669"/>
    <property type="project" value="TreeGrafter"/>
</dbReference>
<dbReference type="NCBIfam" id="TIGR00730">
    <property type="entry name" value="Rossman fold protein, TIGR00730 family"/>
    <property type="match status" value="1"/>
</dbReference>
<dbReference type="PANTHER" id="PTHR31223">
    <property type="entry name" value="LOG FAMILY PROTEIN YJL055W"/>
    <property type="match status" value="1"/>
</dbReference>
<evidence type="ECO:0000256" key="2">
    <source>
        <dbReference type="RuleBase" id="RU363015"/>
    </source>
</evidence>
<dbReference type="EC" id="3.2.2.n1" evidence="2"/>
<dbReference type="AlphaFoldDB" id="A0A4R2JN69"/>
<dbReference type="Pfam" id="PF03641">
    <property type="entry name" value="Lysine_decarbox"/>
    <property type="match status" value="1"/>
</dbReference>
<dbReference type="EMBL" id="SLWS01000005">
    <property type="protein sequence ID" value="TCO58586.1"/>
    <property type="molecule type" value="Genomic_DNA"/>
</dbReference>